<dbReference type="GO" id="GO:0006633">
    <property type="term" value="P:fatty acid biosynthetic process"/>
    <property type="evidence" value="ECO:0007669"/>
    <property type="project" value="UniProtKB-UniRule"/>
</dbReference>
<protein>
    <recommendedName>
        <fullName evidence="8 10">Phosphate acyltransferase</fullName>
        <ecNumber evidence="8 10">2.3.1.274</ecNumber>
    </recommendedName>
    <alternativeName>
        <fullName evidence="10">Acyl-ACP phosphotransacylase</fullName>
    </alternativeName>
    <alternativeName>
        <fullName evidence="10">Acyl-[acyl-carrier-protein]--phosphate acyltransferase</fullName>
    </alternativeName>
    <alternativeName>
        <fullName evidence="10">Phosphate-acyl-ACP acyltransferase</fullName>
    </alternativeName>
</protein>
<dbReference type="SUPFAM" id="SSF53659">
    <property type="entry name" value="Isocitrate/Isopropylmalate dehydrogenase-like"/>
    <property type="match status" value="1"/>
</dbReference>
<dbReference type="RefSeq" id="WP_184015246.1">
    <property type="nucleotide sequence ID" value="NZ_JACHFD010000001.1"/>
</dbReference>
<evidence type="ECO:0000313" key="12">
    <source>
        <dbReference type="Proteomes" id="UP000557717"/>
    </source>
</evidence>
<accession>A0A840UYS8</accession>
<keyword evidence="6 10" id="KW-0594">Phospholipid biosynthesis</keyword>
<sequence length="345" mass="35677">MKVALDVMGGDRAPEVNLAGAAASLADFPSLQKLFLVGDEAAIRSGAPAHGLRLDDPRIEIVPSTEVIAMCEAGATAIRRKKQSSISIAMDLVKSGQADAFVSAGNTGACVAAAQIKLRLIPGIERAGIASGLPNEHGTCHLLDAGANPEAKPSHLLGYAIMGAAFSRGVYGVKNPKVGIMSNGEEDEKGTPFTKETFALVKDFAATGKAPFEFIGNVEGHDLFDEELHVCLCDGFTGNIVLKTAEATAKAMSKWLRQALTASPVRKAGALLAKGAFGELKQRASAESYGGSPLLGVNGVVIIAHGGSTAVAIRNAIRVGLESAEQKVNDHIRQALAALDTESAA</sequence>
<dbReference type="GO" id="GO:0008654">
    <property type="term" value="P:phospholipid biosynthetic process"/>
    <property type="evidence" value="ECO:0007669"/>
    <property type="project" value="UniProtKB-KW"/>
</dbReference>
<evidence type="ECO:0000256" key="9">
    <source>
        <dbReference type="ARBA" id="ARBA00046608"/>
    </source>
</evidence>
<evidence type="ECO:0000256" key="1">
    <source>
        <dbReference type="ARBA" id="ARBA00001232"/>
    </source>
</evidence>
<organism evidence="11 12">
    <name type="scientific">Haloferula luteola</name>
    <dbReference type="NCBI Taxonomy" id="595692"/>
    <lineage>
        <taxon>Bacteria</taxon>
        <taxon>Pseudomonadati</taxon>
        <taxon>Verrucomicrobiota</taxon>
        <taxon>Verrucomicrobiia</taxon>
        <taxon>Verrucomicrobiales</taxon>
        <taxon>Verrucomicrobiaceae</taxon>
        <taxon>Haloferula</taxon>
    </lineage>
</organism>
<evidence type="ECO:0000256" key="3">
    <source>
        <dbReference type="ARBA" id="ARBA00022516"/>
    </source>
</evidence>
<dbReference type="PIRSF" id="PIRSF002465">
    <property type="entry name" value="Phsphlp_syn_PlsX"/>
    <property type="match status" value="1"/>
</dbReference>
<dbReference type="EC" id="2.3.1.274" evidence="8 10"/>
<keyword evidence="4 10" id="KW-0808">Transferase</keyword>
<dbReference type="NCBIfam" id="TIGR00182">
    <property type="entry name" value="plsX"/>
    <property type="match status" value="1"/>
</dbReference>
<dbReference type="Proteomes" id="UP000557717">
    <property type="component" value="Unassembled WGS sequence"/>
</dbReference>
<keyword evidence="11" id="KW-0012">Acyltransferase</keyword>
<dbReference type="InterPro" id="IPR003664">
    <property type="entry name" value="FA_synthesis"/>
</dbReference>
<evidence type="ECO:0000256" key="7">
    <source>
        <dbReference type="ARBA" id="ARBA00023264"/>
    </source>
</evidence>
<proteinExistence type="inferred from homology"/>
<keyword evidence="7 10" id="KW-1208">Phospholipid metabolism</keyword>
<comment type="pathway">
    <text evidence="10">Lipid metabolism; phospholipid metabolism.</text>
</comment>
<keyword evidence="12" id="KW-1185">Reference proteome</keyword>
<reference evidence="11 12" key="1">
    <citation type="submission" date="2020-08" db="EMBL/GenBank/DDBJ databases">
        <title>Genomic Encyclopedia of Type Strains, Phase IV (KMG-IV): sequencing the most valuable type-strain genomes for metagenomic binning, comparative biology and taxonomic classification.</title>
        <authorList>
            <person name="Goeker M."/>
        </authorList>
    </citation>
    <scope>NUCLEOTIDE SEQUENCE [LARGE SCALE GENOMIC DNA]</scope>
    <source>
        <strain evidence="11 12">YC6886</strain>
    </source>
</reference>
<dbReference type="Gene3D" id="3.40.718.10">
    <property type="entry name" value="Isopropylmalate Dehydrogenase"/>
    <property type="match status" value="1"/>
</dbReference>
<dbReference type="HAMAP" id="MF_00019">
    <property type="entry name" value="PlsX"/>
    <property type="match status" value="1"/>
</dbReference>
<keyword evidence="2 10" id="KW-0963">Cytoplasm</keyword>
<comment type="caution">
    <text evidence="11">The sequence shown here is derived from an EMBL/GenBank/DDBJ whole genome shotgun (WGS) entry which is preliminary data.</text>
</comment>
<keyword evidence="5 10" id="KW-0443">Lipid metabolism</keyword>
<evidence type="ECO:0000256" key="2">
    <source>
        <dbReference type="ARBA" id="ARBA00022490"/>
    </source>
</evidence>
<evidence type="ECO:0000256" key="4">
    <source>
        <dbReference type="ARBA" id="ARBA00022679"/>
    </source>
</evidence>
<dbReference type="InterPro" id="IPR012281">
    <property type="entry name" value="Phospholipid_synth_PlsX-like"/>
</dbReference>
<gene>
    <name evidence="10" type="primary">plsX</name>
    <name evidence="11" type="ORF">HNR46_000384</name>
</gene>
<dbReference type="Pfam" id="PF02504">
    <property type="entry name" value="FA_synthesis"/>
    <property type="match status" value="1"/>
</dbReference>
<dbReference type="AlphaFoldDB" id="A0A840UYS8"/>
<comment type="function">
    <text evidence="10">Catalyzes the reversible formation of acyl-phosphate (acyl-PO(4)) from acyl-[acyl-carrier-protein] (acyl-ACP). This enzyme utilizes acyl-ACP as fatty acyl donor, but not acyl-CoA.</text>
</comment>
<comment type="similarity">
    <text evidence="10">Belongs to the PlsX family.</text>
</comment>
<comment type="subcellular location">
    <subcellularLocation>
        <location evidence="10">Cytoplasm</location>
    </subcellularLocation>
    <text evidence="10">Associated with the membrane possibly through PlsY.</text>
</comment>
<comment type="catalytic activity">
    <reaction evidence="1 10">
        <text>a fatty acyl-[ACP] + phosphate = an acyl phosphate + holo-[ACP]</text>
        <dbReference type="Rhea" id="RHEA:42292"/>
        <dbReference type="Rhea" id="RHEA-COMP:9685"/>
        <dbReference type="Rhea" id="RHEA-COMP:14125"/>
        <dbReference type="ChEBI" id="CHEBI:43474"/>
        <dbReference type="ChEBI" id="CHEBI:59918"/>
        <dbReference type="ChEBI" id="CHEBI:64479"/>
        <dbReference type="ChEBI" id="CHEBI:138651"/>
        <dbReference type="EC" id="2.3.1.274"/>
    </reaction>
</comment>
<name>A0A840UYS8_9BACT</name>
<evidence type="ECO:0000256" key="8">
    <source>
        <dbReference type="ARBA" id="ARBA00024069"/>
    </source>
</evidence>
<dbReference type="EMBL" id="JACHFD010000001">
    <property type="protein sequence ID" value="MBB5350163.1"/>
    <property type="molecule type" value="Genomic_DNA"/>
</dbReference>
<dbReference type="UniPathway" id="UPA00085"/>
<dbReference type="GO" id="GO:0005737">
    <property type="term" value="C:cytoplasm"/>
    <property type="evidence" value="ECO:0007669"/>
    <property type="project" value="UniProtKB-SubCell"/>
</dbReference>
<evidence type="ECO:0000256" key="10">
    <source>
        <dbReference type="HAMAP-Rule" id="MF_00019"/>
    </source>
</evidence>
<dbReference type="GO" id="GO:0043811">
    <property type="term" value="F:phosphate:acyl-[acyl carrier protein] acyltransferase activity"/>
    <property type="evidence" value="ECO:0007669"/>
    <property type="project" value="UniProtKB-UniRule"/>
</dbReference>
<comment type="subunit">
    <text evidence="9 10">Homodimer. Probably interacts with PlsY.</text>
</comment>
<evidence type="ECO:0000256" key="5">
    <source>
        <dbReference type="ARBA" id="ARBA00023098"/>
    </source>
</evidence>
<evidence type="ECO:0000313" key="11">
    <source>
        <dbReference type="EMBL" id="MBB5350163.1"/>
    </source>
</evidence>
<keyword evidence="3 10" id="KW-0444">Lipid biosynthesis</keyword>
<dbReference type="PANTHER" id="PTHR30100">
    <property type="entry name" value="FATTY ACID/PHOSPHOLIPID SYNTHESIS PROTEIN PLSX"/>
    <property type="match status" value="1"/>
</dbReference>
<dbReference type="PANTHER" id="PTHR30100:SF1">
    <property type="entry name" value="PHOSPHATE ACYLTRANSFERASE"/>
    <property type="match status" value="1"/>
</dbReference>
<evidence type="ECO:0000256" key="6">
    <source>
        <dbReference type="ARBA" id="ARBA00023209"/>
    </source>
</evidence>